<dbReference type="OrthoDB" id="5291101at2"/>
<evidence type="ECO:0000313" key="1">
    <source>
        <dbReference type="EMBL" id="SFL64699.1"/>
    </source>
</evidence>
<dbReference type="RefSeq" id="WP_090191810.1">
    <property type="nucleotide sequence ID" value="NZ_FOTF01000036.1"/>
</dbReference>
<dbReference type="SUPFAM" id="SSF53756">
    <property type="entry name" value="UDP-Glycosyltransferase/glycogen phosphorylase"/>
    <property type="match status" value="1"/>
</dbReference>
<proteinExistence type="predicted"/>
<accession>A0A1I4JDR0</accession>
<protein>
    <submittedName>
        <fullName evidence="1">Uncharacterized protein</fullName>
    </submittedName>
</protein>
<evidence type="ECO:0000313" key="2">
    <source>
        <dbReference type="Proteomes" id="UP000199550"/>
    </source>
</evidence>
<keyword evidence="2" id="KW-1185">Reference proteome</keyword>
<dbReference type="AlphaFoldDB" id="A0A1I4JDR0"/>
<reference evidence="2" key="1">
    <citation type="submission" date="2016-10" db="EMBL/GenBank/DDBJ databases">
        <authorList>
            <person name="Varghese N."/>
            <person name="Submissions S."/>
        </authorList>
    </citation>
    <scope>NUCLEOTIDE SEQUENCE [LARGE SCALE GENOMIC DNA]</scope>
    <source>
        <strain evidence="2">DSM 16199</strain>
    </source>
</reference>
<gene>
    <name evidence="1" type="ORF">SAMN04488004_1364</name>
</gene>
<organism evidence="1 2">
    <name type="scientific">Loktanella salsilacus</name>
    <dbReference type="NCBI Taxonomy" id="195913"/>
    <lineage>
        <taxon>Bacteria</taxon>
        <taxon>Pseudomonadati</taxon>
        <taxon>Pseudomonadota</taxon>
        <taxon>Alphaproteobacteria</taxon>
        <taxon>Rhodobacterales</taxon>
        <taxon>Roseobacteraceae</taxon>
        <taxon>Loktanella</taxon>
    </lineage>
</organism>
<sequence>MIAFICLLRGAAPDLPAQIAAQAQPGDQVILVDDSGDDDALTRIRALHWPQGVMLTPIVTGAMAPGDGGIATNLALDRVTTSHVLILEGATQLTGPLARTLDQILLCGPSPVLSQMIFPATKLRRTEGNARSDIAFMWALRQAYPVTQATKTWAQTTPNPGPSLVTAVDALLTDDQAAIQWVKSSLPHWLSNPAPGARLILNASEIPLNQSLKTATPPQIGTAKLTIALRGHHANRTPLAYSHLAPLWADHLTLTDGTADLEVYGHPRDIITPRGNSVLLSEEPFWDSLLSPAPLADMITLQGQRVHQLNHHTSAIFAYDRIPYFVLTDPRYISAYQRLFARNAALSPADWQAQFAARQVDAFFMAEYRMTGVYDFAQHEGDIIGLCSWRTRLALTTPGHVQRQGAGWPGSGTRFDLTDWHDDKLRQLDNHTRILSAVENTHQPAYLSEKFFDAFAVGARPLYYASPAHSVHTLGLPQGSWVNLHGLTSDQAASTLPTSEDADFCAAYAATQTMLRDLFTEDTIAAERARLGRAVIADLQRLAESGPV</sequence>
<dbReference type="InterPro" id="IPR038577">
    <property type="entry name" value="GT10-like_C_sf"/>
</dbReference>
<dbReference type="Gene3D" id="3.40.50.11660">
    <property type="entry name" value="Glycosyl transferase family 10, C-terminal domain"/>
    <property type="match status" value="1"/>
</dbReference>
<dbReference type="STRING" id="195913.SAMN04488004_1364"/>
<dbReference type="EMBL" id="FOTF01000036">
    <property type="protein sequence ID" value="SFL64699.1"/>
    <property type="molecule type" value="Genomic_DNA"/>
</dbReference>
<dbReference type="Proteomes" id="UP000199550">
    <property type="component" value="Unassembled WGS sequence"/>
</dbReference>
<name>A0A1I4JDR0_9RHOB</name>